<gene>
    <name evidence="2" type="ORF">LECACI_7A009269</name>
</gene>
<keyword evidence="3" id="KW-1185">Reference proteome</keyword>
<dbReference type="Proteomes" id="UP001296104">
    <property type="component" value="Unassembled WGS sequence"/>
</dbReference>
<evidence type="ECO:0000259" key="1">
    <source>
        <dbReference type="PROSITE" id="PS50097"/>
    </source>
</evidence>
<dbReference type="EMBL" id="CAVMBE010000104">
    <property type="protein sequence ID" value="CAK4034111.1"/>
    <property type="molecule type" value="Genomic_DNA"/>
</dbReference>
<dbReference type="SUPFAM" id="SSF54695">
    <property type="entry name" value="POZ domain"/>
    <property type="match status" value="1"/>
</dbReference>
<proteinExistence type="predicted"/>
<dbReference type="InterPro" id="IPR011333">
    <property type="entry name" value="SKP1/BTB/POZ_sf"/>
</dbReference>
<sequence>MDSSPSVRKRLKRLHDDGTESDFTLVVGEREFKVHKMVLFLHSTVLYALVTKNEARAELKGVEADHVAAMVKFMYCQTYDQPSASLYLWQENAEFEVAMNAIGNRYNIADLRSFAQQRFKDALPSKVFRESGKPKQLAEFLDRASSNSDTTQEMRNLIIHTATDHHDVLMKLDTDPLQGVLLRKPKLAIDIIRRMAARQVATKDRDHQEADFYRHCSTRIAIDFDDLPYCERYDDYDERKALLACPDCCEKLSKQTWQAFKLISIVS</sequence>
<name>A0AAI8Z7Z1_9PEZI</name>
<dbReference type="Pfam" id="PF00651">
    <property type="entry name" value="BTB"/>
    <property type="match status" value="1"/>
</dbReference>
<dbReference type="PROSITE" id="PS50097">
    <property type="entry name" value="BTB"/>
    <property type="match status" value="1"/>
</dbReference>
<protein>
    <submittedName>
        <fullName evidence="2">BTB POZ domain-containing</fullName>
    </submittedName>
</protein>
<reference evidence="2" key="1">
    <citation type="submission" date="2023-11" db="EMBL/GenBank/DDBJ databases">
        <authorList>
            <person name="Alioto T."/>
            <person name="Alioto T."/>
            <person name="Gomez Garrido J."/>
        </authorList>
    </citation>
    <scope>NUCLEOTIDE SEQUENCE</scope>
</reference>
<dbReference type="SMART" id="SM00225">
    <property type="entry name" value="BTB"/>
    <property type="match status" value="1"/>
</dbReference>
<accession>A0AAI8Z7Z1</accession>
<feature type="domain" description="BTB" evidence="1">
    <location>
        <begin position="21"/>
        <end position="83"/>
    </location>
</feature>
<dbReference type="CDD" id="cd18186">
    <property type="entry name" value="BTB_POZ_ZBTB_KLHL-like"/>
    <property type="match status" value="1"/>
</dbReference>
<comment type="caution">
    <text evidence="2">The sequence shown here is derived from an EMBL/GenBank/DDBJ whole genome shotgun (WGS) entry which is preliminary data.</text>
</comment>
<evidence type="ECO:0000313" key="2">
    <source>
        <dbReference type="EMBL" id="CAK4034111.1"/>
    </source>
</evidence>
<dbReference type="Gene3D" id="3.30.710.10">
    <property type="entry name" value="Potassium Channel Kv1.1, Chain A"/>
    <property type="match status" value="1"/>
</dbReference>
<dbReference type="InterPro" id="IPR000210">
    <property type="entry name" value="BTB/POZ_dom"/>
</dbReference>
<evidence type="ECO:0000313" key="3">
    <source>
        <dbReference type="Proteomes" id="UP001296104"/>
    </source>
</evidence>
<dbReference type="AlphaFoldDB" id="A0AAI8Z7Z1"/>
<organism evidence="2 3">
    <name type="scientific">Lecanosticta acicola</name>
    <dbReference type="NCBI Taxonomy" id="111012"/>
    <lineage>
        <taxon>Eukaryota</taxon>
        <taxon>Fungi</taxon>
        <taxon>Dikarya</taxon>
        <taxon>Ascomycota</taxon>
        <taxon>Pezizomycotina</taxon>
        <taxon>Dothideomycetes</taxon>
        <taxon>Dothideomycetidae</taxon>
        <taxon>Mycosphaerellales</taxon>
        <taxon>Mycosphaerellaceae</taxon>
        <taxon>Lecanosticta</taxon>
    </lineage>
</organism>